<evidence type="ECO:0000313" key="2">
    <source>
        <dbReference type="EMBL" id="MFC3847700.1"/>
    </source>
</evidence>
<evidence type="ECO:0000259" key="1">
    <source>
        <dbReference type="Pfam" id="PF09917"/>
    </source>
</evidence>
<accession>A0ABV7ZHR0</accession>
<sequence>MKYFWIVFGLACEVLGANALEGVYQTQSFLYMKSSYVEFFKYEGKYYAYGIANVDGSQAKKDIYNKDPALRDRSDKGVVFLYDLTHVNDDTYKNGRAYNFYDGRTYYVQVRQKKNGDLKFLPSFDRRGFFGKTFIWKKLDDAYLKEHGIVKPDFSRVLETLKEIQREGS</sequence>
<name>A0ABV7ZHR0_9HELI</name>
<dbReference type="Pfam" id="PF09917">
    <property type="entry name" value="DUF2147"/>
    <property type="match status" value="1"/>
</dbReference>
<proteinExistence type="predicted"/>
<protein>
    <submittedName>
        <fullName evidence="2">DUF2147 domain-containing protein</fullName>
    </submittedName>
</protein>
<dbReference type="Proteomes" id="UP001595783">
    <property type="component" value="Unassembled WGS sequence"/>
</dbReference>
<dbReference type="InterPro" id="IPR019223">
    <property type="entry name" value="DUF2147"/>
</dbReference>
<feature type="domain" description="DUF2147" evidence="1">
    <location>
        <begin position="22"/>
        <end position="138"/>
    </location>
</feature>
<organism evidence="2 3">
    <name type="scientific">Helicobacter baculiformis</name>
    <dbReference type="NCBI Taxonomy" id="427351"/>
    <lineage>
        <taxon>Bacteria</taxon>
        <taxon>Pseudomonadati</taxon>
        <taxon>Campylobacterota</taxon>
        <taxon>Epsilonproteobacteria</taxon>
        <taxon>Campylobacterales</taxon>
        <taxon>Helicobacteraceae</taxon>
        <taxon>Helicobacter</taxon>
    </lineage>
</organism>
<dbReference type="EMBL" id="JBHRZO010000018">
    <property type="protein sequence ID" value="MFC3847700.1"/>
    <property type="molecule type" value="Genomic_DNA"/>
</dbReference>
<evidence type="ECO:0000313" key="3">
    <source>
        <dbReference type="Proteomes" id="UP001595783"/>
    </source>
</evidence>
<dbReference type="Gene3D" id="2.40.128.520">
    <property type="match status" value="1"/>
</dbReference>
<keyword evidence="3" id="KW-1185">Reference proteome</keyword>
<gene>
    <name evidence="2" type="ORF">ACFOPX_04015</name>
</gene>
<comment type="caution">
    <text evidence="2">The sequence shown here is derived from an EMBL/GenBank/DDBJ whole genome shotgun (WGS) entry which is preliminary data.</text>
</comment>
<dbReference type="RefSeq" id="WP_104752550.1">
    <property type="nucleotide sequence ID" value="NZ_FZMF01000030.1"/>
</dbReference>
<reference evidence="3" key="1">
    <citation type="journal article" date="2019" name="Int. J. Syst. Evol. Microbiol.">
        <title>The Global Catalogue of Microorganisms (GCM) 10K type strain sequencing project: providing services to taxonomists for standard genome sequencing and annotation.</title>
        <authorList>
            <consortium name="The Broad Institute Genomics Platform"/>
            <consortium name="The Broad Institute Genome Sequencing Center for Infectious Disease"/>
            <person name="Wu L."/>
            <person name="Ma J."/>
        </authorList>
    </citation>
    <scope>NUCLEOTIDE SEQUENCE [LARGE SCALE GENOMIC DNA]</scope>
    <source>
        <strain evidence="3">CCUG 53816</strain>
    </source>
</reference>